<evidence type="ECO:0000256" key="3">
    <source>
        <dbReference type="ARBA" id="ARBA00022692"/>
    </source>
</evidence>
<evidence type="ECO:0000256" key="4">
    <source>
        <dbReference type="ARBA" id="ARBA00022989"/>
    </source>
</evidence>
<dbReference type="InterPro" id="IPR017452">
    <property type="entry name" value="GPCR_Rhodpsn_7TM"/>
</dbReference>
<evidence type="ECO:0000256" key="1">
    <source>
        <dbReference type="ARBA" id="ARBA00004141"/>
    </source>
</evidence>
<keyword evidence="4 10" id="KW-1133">Transmembrane helix</keyword>
<dbReference type="PANTHER" id="PTHR45695:SF9">
    <property type="entry name" value="LEUCOKININ RECEPTOR"/>
    <property type="match status" value="1"/>
</dbReference>
<evidence type="ECO:0000256" key="6">
    <source>
        <dbReference type="ARBA" id="ARBA00023136"/>
    </source>
</evidence>
<keyword evidence="13" id="KW-1185">Reference proteome</keyword>
<evidence type="ECO:0000313" key="12">
    <source>
        <dbReference type="EMBL" id="RWS27364.1"/>
    </source>
</evidence>
<feature type="transmembrane region" description="Helical" evidence="10">
    <location>
        <begin position="72"/>
        <end position="92"/>
    </location>
</feature>
<name>A0A443SIL5_9ACAR</name>
<evidence type="ECO:0000256" key="9">
    <source>
        <dbReference type="RuleBase" id="RU000688"/>
    </source>
</evidence>
<comment type="similarity">
    <text evidence="2 9">Belongs to the G-protein coupled receptor 1 family.</text>
</comment>
<evidence type="ECO:0000256" key="5">
    <source>
        <dbReference type="ARBA" id="ARBA00023040"/>
    </source>
</evidence>
<proteinExistence type="inferred from homology"/>
<accession>A0A443SIL5</accession>
<dbReference type="PRINTS" id="PR00237">
    <property type="entry name" value="GPCRRHODOPSN"/>
</dbReference>
<dbReference type="Proteomes" id="UP000288716">
    <property type="component" value="Unassembled WGS sequence"/>
</dbReference>
<evidence type="ECO:0000313" key="13">
    <source>
        <dbReference type="Proteomes" id="UP000288716"/>
    </source>
</evidence>
<protein>
    <submittedName>
        <fullName evidence="12">Neuropeptide Y receptor type 2-like protein</fullName>
    </submittedName>
</protein>
<dbReference type="GO" id="GO:0004983">
    <property type="term" value="F:neuropeptide Y receptor activity"/>
    <property type="evidence" value="ECO:0007669"/>
    <property type="project" value="InterPro"/>
</dbReference>
<gene>
    <name evidence="12" type="ORF">B4U80_02592</name>
</gene>
<evidence type="ECO:0000256" key="10">
    <source>
        <dbReference type="SAM" id="Phobius"/>
    </source>
</evidence>
<dbReference type="PROSITE" id="PS00237">
    <property type="entry name" value="G_PROTEIN_RECEP_F1_1"/>
    <property type="match status" value="1"/>
</dbReference>
<dbReference type="OrthoDB" id="9445642at2759"/>
<dbReference type="AlphaFoldDB" id="A0A443SIL5"/>
<keyword evidence="6 10" id="KW-0472">Membrane</keyword>
<dbReference type="InterPro" id="IPR000276">
    <property type="entry name" value="GPCR_Rhodpsn"/>
</dbReference>
<feature type="transmembrane region" description="Helical" evidence="10">
    <location>
        <begin position="112"/>
        <end position="130"/>
    </location>
</feature>
<dbReference type="Pfam" id="PF00001">
    <property type="entry name" value="7tm_1"/>
    <property type="match status" value="1"/>
</dbReference>
<evidence type="ECO:0000256" key="7">
    <source>
        <dbReference type="ARBA" id="ARBA00023170"/>
    </source>
</evidence>
<feature type="transmembrane region" description="Helical" evidence="10">
    <location>
        <begin position="151"/>
        <end position="171"/>
    </location>
</feature>
<dbReference type="VEuPathDB" id="VectorBase:LDEU004676"/>
<sequence>MRKEENRSVSDMDTETLQQFFSSEAIYDVPNHFIALLTVAYGAVSLSAIIGNGIVLWFVVRSKKLRTVTNLFIANLAIADILIGALAIPFQFQAALLQKWVLPHFMCAFCPFIQIVSVNVSIFTLTAIAADRYLVVIHPLNRRITKEKARLLIVIIWTVAIIAAIPVVIAMRVKMIIPALETLDENLIQIMINASQALKSNFSIPMKPYCDNFVIEKQLWTSYHLSL</sequence>
<feature type="domain" description="G-protein coupled receptors family 1 profile" evidence="11">
    <location>
        <begin position="51"/>
        <end position="227"/>
    </location>
</feature>
<dbReference type="PROSITE" id="PS50262">
    <property type="entry name" value="G_PROTEIN_RECEP_F1_2"/>
    <property type="match status" value="1"/>
</dbReference>
<dbReference type="GO" id="GO:0005886">
    <property type="term" value="C:plasma membrane"/>
    <property type="evidence" value="ECO:0007669"/>
    <property type="project" value="TreeGrafter"/>
</dbReference>
<organism evidence="12 13">
    <name type="scientific">Leptotrombidium deliense</name>
    <dbReference type="NCBI Taxonomy" id="299467"/>
    <lineage>
        <taxon>Eukaryota</taxon>
        <taxon>Metazoa</taxon>
        <taxon>Ecdysozoa</taxon>
        <taxon>Arthropoda</taxon>
        <taxon>Chelicerata</taxon>
        <taxon>Arachnida</taxon>
        <taxon>Acari</taxon>
        <taxon>Acariformes</taxon>
        <taxon>Trombidiformes</taxon>
        <taxon>Prostigmata</taxon>
        <taxon>Anystina</taxon>
        <taxon>Parasitengona</taxon>
        <taxon>Trombiculoidea</taxon>
        <taxon>Trombiculidae</taxon>
        <taxon>Leptotrombidium</taxon>
    </lineage>
</organism>
<comment type="caution">
    <text evidence="12">The sequence shown here is derived from an EMBL/GenBank/DDBJ whole genome shotgun (WGS) entry which is preliminary data.</text>
</comment>
<reference evidence="12 13" key="1">
    <citation type="journal article" date="2018" name="Gigascience">
        <title>Genomes of trombidid mites reveal novel predicted allergens and laterally-transferred genes associated with secondary metabolism.</title>
        <authorList>
            <person name="Dong X."/>
            <person name="Chaisiri K."/>
            <person name="Xia D."/>
            <person name="Armstrong S.D."/>
            <person name="Fang Y."/>
            <person name="Donnelly M.J."/>
            <person name="Kadowaki T."/>
            <person name="McGarry J.W."/>
            <person name="Darby A.C."/>
            <person name="Makepeace B.L."/>
        </authorList>
    </citation>
    <scope>NUCLEOTIDE SEQUENCE [LARGE SCALE GENOMIC DNA]</scope>
    <source>
        <strain evidence="12">UoL-UT</strain>
    </source>
</reference>
<keyword evidence="5 9" id="KW-0297">G-protein coupled receptor</keyword>
<dbReference type="Gene3D" id="1.20.1070.10">
    <property type="entry name" value="Rhodopsin 7-helix transmembrane proteins"/>
    <property type="match status" value="1"/>
</dbReference>
<feature type="non-terminal residue" evidence="12">
    <location>
        <position position="227"/>
    </location>
</feature>
<dbReference type="PANTHER" id="PTHR45695">
    <property type="entry name" value="LEUCOKININ RECEPTOR-RELATED"/>
    <property type="match status" value="1"/>
</dbReference>
<evidence type="ECO:0000259" key="11">
    <source>
        <dbReference type="PROSITE" id="PS50262"/>
    </source>
</evidence>
<keyword evidence="3 9" id="KW-0812">Transmembrane</keyword>
<dbReference type="EMBL" id="NCKV01002069">
    <property type="protein sequence ID" value="RWS27364.1"/>
    <property type="molecule type" value="Genomic_DNA"/>
</dbReference>
<feature type="transmembrane region" description="Helical" evidence="10">
    <location>
        <begin position="33"/>
        <end position="60"/>
    </location>
</feature>
<evidence type="ECO:0000256" key="2">
    <source>
        <dbReference type="ARBA" id="ARBA00010663"/>
    </source>
</evidence>
<evidence type="ECO:0000256" key="8">
    <source>
        <dbReference type="ARBA" id="ARBA00023224"/>
    </source>
</evidence>
<comment type="subcellular location">
    <subcellularLocation>
        <location evidence="1">Membrane</location>
        <topology evidence="1">Multi-pass membrane protein</topology>
    </subcellularLocation>
</comment>
<keyword evidence="8 9" id="KW-0807">Transducer</keyword>
<dbReference type="SUPFAM" id="SSF81321">
    <property type="entry name" value="Family A G protein-coupled receptor-like"/>
    <property type="match status" value="1"/>
</dbReference>
<dbReference type="PRINTS" id="PR01012">
    <property type="entry name" value="NRPEPTIDEYR"/>
</dbReference>
<dbReference type="InterPro" id="IPR000611">
    <property type="entry name" value="NPY_rcpt"/>
</dbReference>
<keyword evidence="7 9" id="KW-0675">Receptor</keyword>